<reference evidence="3" key="1">
    <citation type="journal article" date="2016" name="Sci. Rep.">
        <title>Molecular characterization of firefly nuptial gifts: a multi-omics approach sheds light on postcopulatory sexual selection.</title>
        <authorList>
            <person name="Al-Wathiqui N."/>
            <person name="Fallon T.R."/>
            <person name="South A."/>
            <person name="Weng J.K."/>
            <person name="Lewis S.M."/>
        </authorList>
    </citation>
    <scope>NUCLEOTIDE SEQUENCE</scope>
</reference>
<feature type="domain" description="Serine aminopeptidase S33" evidence="2">
    <location>
        <begin position="163"/>
        <end position="260"/>
    </location>
</feature>
<dbReference type="RefSeq" id="XP_031357439.1">
    <property type="nucleotide sequence ID" value="XM_031501579.1"/>
</dbReference>
<evidence type="ECO:0000256" key="1">
    <source>
        <dbReference type="SAM" id="Phobius"/>
    </source>
</evidence>
<evidence type="ECO:0000259" key="2">
    <source>
        <dbReference type="Pfam" id="PF12146"/>
    </source>
</evidence>
<dbReference type="EMBL" id="GEZM01087749">
    <property type="protein sequence ID" value="JAV58504.1"/>
    <property type="molecule type" value="Transcribed_RNA"/>
</dbReference>
<keyword evidence="1" id="KW-0812">Transmembrane</keyword>
<dbReference type="PANTHER" id="PTHR12277:SF194">
    <property type="entry name" value="FI04476P"/>
    <property type="match status" value="1"/>
</dbReference>
<dbReference type="OrthoDB" id="10249433at2759"/>
<dbReference type="GO" id="GO:0052651">
    <property type="term" value="P:monoacylglycerol catabolic process"/>
    <property type="evidence" value="ECO:0007669"/>
    <property type="project" value="TreeGrafter"/>
</dbReference>
<feature type="transmembrane region" description="Helical" evidence="1">
    <location>
        <begin position="29"/>
        <end position="59"/>
    </location>
</feature>
<protein>
    <recommendedName>
        <fullName evidence="2">Serine aminopeptidase S33 domain-containing protein</fullName>
    </recommendedName>
</protein>
<accession>A0A1Y1KAU6</accession>
<name>A0A1Y1KAU6_PHOPY</name>
<dbReference type="InterPro" id="IPR029058">
    <property type="entry name" value="AB_hydrolase_fold"/>
</dbReference>
<dbReference type="KEGG" id="ppyr:116181526"/>
<dbReference type="Pfam" id="PF12146">
    <property type="entry name" value="Hydrolase_4"/>
    <property type="match status" value="1"/>
</dbReference>
<keyword evidence="1" id="KW-0472">Membrane</keyword>
<dbReference type="PANTHER" id="PTHR12277">
    <property type="entry name" value="ALPHA/BETA HYDROLASE DOMAIN-CONTAINING PROTEIN"/>
    <property type="match status" value="1"/>
</dbReference>
<dbReference type="Gene3D" id="3.40.50.1820">
    <property type="entry name" value="alpha/beta hydrolase"/>
    <property type="match status" value="1"/>
</dbReference>
<dbReference type="GO" id="GO:0006660">
    <property type="term" value="P:phosphatidylserine catabolic process"/>
    <property type="evidence" value="ECO:0007669"/>
    <property type="project" value="TreeGrafter"/>
</dbReference>
<evidence type="ECO:0000313" key="3">
    <source>
        <dbReference type="EMBL" id="JAV58504.1"/>
    </source>
</evidence>
<sequence>MPGKVPNKNSGVQDSLLYYESQRPRRKNCCLTCCLITLIFILVLLVVAFLLVFVGYPFLFKHTIDLQRSLVFPTDDLLPKHSEYGNFKKYNLSGSRLLYLPVDDERNLVVGVWHLLPEPLINESESGSFDYDRTLTDLDYPIVLHFHENGGNRIQYAPLYRVLRQFFHVIAFDYRGYADSSHALPSEDEIVSDSIRIYKWVQALSVADVYFWGHGIGAALATHTISKLHEEDIVPAGLVLEAPFTTITDQLRETSPYKIIYSWMPWYESTMLDPLEKNGFSLRTVDYLLKVDCPIMMLHAKDDRHTPFSLGVKVLKSAQNRDAATQGGVVFHQLSHKFGFGHDCIYKWSELPAMIKNHTKTCEEFQTQTNY</sequence>
<dbReference type="GO" id="GO:0047372">
    <property type="term" value="F:monoacylglycerol lipase activity"/>
    <property type="evidence" value="ECO:0007669"/>
    <property type="project" value="TreeGrafter"/>
</dbReference>
<dbReference type="GeneID" id="116181269"/>
<keyword evidence="1" id="KW-1133">Transmembrane helix</keyword>
<proteinExistence type="predicted"/>
<dbReference type="AlphaFoldDB" id="A0A1Y1KAU6"/>
<dbReference type="GeneID" id="116181526"/>
<organism evidence="3">
    <name type="scientific">Photinus pyralis</name>
    <name type="common">Common eastern firefly</name>
    <name type="synonym">Lampyris pyralis</name>
    <dbReference type="NCBI Taxonomy" id="7054"/>
    <lineage>
        <taxon>Eukaryota</taxon>
        <taxon>Metazoa</taxon>
        <taxon>Ecdysozoa</taxon>
        <taxon>Arthropoda</taxon>
        <taxon>Hexapoda</taxon>
        <taxon>Insecta</taxon>
        <taxon>Pterygota</taxon>
        <taxon>Neoptera</taxon>
        <taxon>Endopterygota</taxon>
        <taxon>Coleoptera</taxon>
        <taxon>Polyphaga</taxon>
        <taxon>Elateriformia</taxon>
        <taxon>Elateroidea</taxon>
        <taxon>Lampyridae</taxon>
        <taxon>Lampyrinae</taxon>
        <taxon>Photinus</taxon>
    </lineage>
</organism>
<dbReference type="KEGG" id="ppyr:116181269"/>
<dbReference type="SUPFAM" id="SSF53474">
    <property type="entry name" value="alpha/beta-Hydrolases"/>
    <property type="match status" value="1"/>
</dbReference>
<dbReference type="RefSeq" id="XP_031357779.1">
    <property type="nucleotide sequence ID" value="XM_031501919.1"/>
</dbReference>
<dbReference type="InterPro" id="IPR022742">
    <property type="entry name" value="Hydrolase_4"/>
</dbReference>
<dbReference type="GO" id="GO:0005789">
    <property type="term" value="C:endoplasmic reticulum membrane"/>
    <property type="evidence" value="ECO:0007669"/>
    <property type="project" value="TreeGrafter"/>
</dbReference>
<dbReference type="GO" id="GO:0004622">
    <property type="term" value="F:phosphatidylcholine lysophospholipase activity"/>
    <property type="evidence" value="ECO:0007669"/>
    <property type="project" value="TreeGrafter"/>
</dbReference>